<organism evidence="5 6">
    <name type="scientific">Chryseobacterium shigense</name>
    <dbReference type="NCBI Taxonomy" id="297244"/>
    <lineage>
        <taxon>Bacteria</taxon>
        <taxon>Pseudomonadati</taxon>
        <taxon>Bacteroidota</taxon>
        <taxon>Flavobacteriia</taxon>
        <taxon>Flavobacteriales</taxon>
        <taxon>Weeksellaceae</taxon>
        <taxon>Chryseobacterium group</taxon>
        <taxon>Chryseobacterium</taxon>
    </lineage>
</organism>
<evidence type="ECO:0000256" key="1">
    <source>
        <dbReference type="ARBA" id="ARBA00023015"/>
    </source>
</evidence>
<dbReference type="InterPro" id="IPR018060">
    <property type="entry name" value="HTH_AraC"/>
</dbReference>
<dbReference type="Pfam" id="PF12833">
    <property type="entry name" value="HTH_18"/>
    <property type="match status" value="1"/>
</dbReference>
<evidence type="ECO:0000256" key="2">
    <source>
        <dbReference type="ARBA" id="ARBA00023125"/>
    </source>
</evidence>
<name>A0A1N7JU48_9FLAO</name>
<keyword evidence="1" id="KW-0805">Transcription regulation</keyword>
<dbReference type="GO" id="GO:0043565">
    <property type="term" value="F:sequence-specific DNA binding"/>
    <property type="evidence" value="ECO:0007669"/>
    <property type="project" value="InterPro"/>
</dbReference>
<dbReference type="GO" id="GO:0003700">
    <property type="term" value="F:DNA-binding transcription factor activity"/>
    <property type="evidence" value="ECO:0007669"/>
    <property type="project" value="InterPro"/>
</dbReference>
<dbReference type="Proteomes" id="UP000186373">
    <property type="component" value="Unassembled WGS sequence"/>
</dbReference>
<dbReference type="PROSITE" id="PS01124">
    <property type="entry name" value="HTH_ARAC_FAMILY_2"/>
    <property type="match status" value="1"/>
</dbReference>
<evidence type="ECO:0000259" key="4">
    <source>
        <dbReference type="PROSITE" id="PS01124"/>
    </source>
</evidence>
<dbReference type="SMART" id="SM00342">
    <property type="entry name" value="HTH_ARAC"/>
    <property type="match status" value="1"/>
</dbReference>
<keyword evidence="3" id="KW-0804">Transcription</keyword>
<gene>
    <name evidence="5" type="ORF">SAMN05421639_107160</name>
</gene>
<dbReference type="EMBL" id="FTNY01000007">
    <property type="protein sequence ID" value="SIS52756.1"/>
    <property type="molecule type" value="Genomic_DNA"/>
</dbReference>
<dbReference type="SUPFAM" id="SSF46689">
    <property type="entry name" value="Homeodomain-like"/>
    <property type="match status" value="1"/>
</dbReference>
<evidence type="ECO:0000313" key="6">
    <source>
        <dbReference type="Proteomes" id="UP000186373"/>
    </source>
</evidence>
<sequence>MLSFNLNIQYIYIMEKKDTTPMKISSISELHHLLKLPKPLHPLVSLVDNTKMTVNKELLNRSFHLNFYKISYKFSEHGKMGYGQGYYDFNEGGMMFTSPGQILSTEVDAEYCGYTLLVHPDFIRSYPLAKNIKKFGFFSYDTNEALHLSDQEKTVITGLLDNIKNELNTAIDEVSQDVIISYIEVLLNYSNRFYKRQFITRKAVNSDLLSKMDTVLEDYFNQEQTLKSGIPTVEFLASQLHLSPHYLSDMLRNLTGQNAQQHIHEKLIEKAKEYLTSTNFSVSEVAYALGFEHPQSFNKLFKKKTDETPLSYRQLFN</sequence>
<keyword evidence="2" id="KW-0238">DNA-binding</keyword>
<dbReference type="PANTHER" id="PTHR43280">
    <property type="entry name" value="ARAC-FAMILY TRANSCRIPTIONAL REGULATOR"/>
    <property type="match status" value="1"/>
</dbReference>
<feature type="domain" description="HTH araC/xylS-type" evidence="4">
    <location>
        <begin position="210"/>
        <end position="315"/>
    </location>
</feature>
<dbReference type="PANTHER" id="PTHR43280:SF32">
    <property type="entry name" value="TRANSCRIPTIONAL REGULATORY PROTEIN"/>
    <property type="match status" value="1"/>
</dbReference>
<evidence type="ECO:0000256" key="3">
    <source>
        <dbReference type="ARBA" id="ARBA00023163"/>
    </source>
</evidence>
<accession>A0A1N7JU48</accession>
<keyword evidence="6" id="KW-1185">Reference proteome</keyword>
<dbReference type="Gene3D" id="1.10.10.60">
    <property type="entry name" value="Homeodomain-like"/>
    <property type="match status" value="1"/>
</dbReference>
<protein>
    <submittedName>
        <fullName evidence="5">Transcriptional regulator, AraC family</fullName>
    </submittedName>
</protein>
<reference evidence="6" key="1">
    <citation type="submission" date="2017-01" db="EMBL/GenBank/DDBJ databases">
        <authorList>
            <person name="Varghese N."/>
            <person name="Submissions S."/>
        </authorList>
    </citation>
    <scope>NUCLEOTIDE SEQUENCE [LARGE SCALE GENOMIC DNA]</scope>
    <source>
        <strain evidence="6">DSM 17126</strain>
    </source>
</reference>
<dbReference type="AlphaFoldDB" id="A0A1N7JU48"/>
<evidence type="ECO:0000313" key="5">
    <source>
        <dbReference type="EMBL" id="SIS52756.1"/>
    </source>
</evidence>
<dbReference type="InterPro" id="IPR009057">
    <property type="entry name" value="Homeodomain-like_sf"/>
</dbReference>
<proteinExistence type="predicted"/>